<dbReference type="AlphaFoldDB" id="A0A1I6MDT8"/>
<evidence type="ECO:0000313" key="2">
    <source>
        <dbReference type="Proteomes" id="UP000198926"/>
    </source>
</evidence>
<protein>
    <submittedName>
        <fullName evidence="1">Uncharacterized protein</fullName>
    </submittedName>
</protein>
<dbReference type="RefSeq" id="WP_090206128.1">
    <property type="nucleotide sequence ID" value="NZ_FOZM01000001.1"/>
</dbReference>
<evidence type="ECO:0000313" key="1">
    <source>
        <dbReference type="EMBL" id="SFS13762.1"/>
    </source>
</evidence>
<dbReference type="EMBL" id="FOZM01000001">
    <property type="protein sequence ID" value="SFS13762.1"/>
    <property type="molecule type" value="Genomic_DNA"/>
</dbReference>
<name>A0A1I6MDT8_9RHOB</name>
<gene>
    <name evidence="1" type="ORF">SAMN05444714_1601</name>
</gene>
<accession>A0A1I6MDT8</accession>
<dbReference type="Proteomes" id="UP000198926">
    <property type="component" value="Unassembled WGS sequence"/>
</dbReference>
<reference evidence="1 2" key="1">
    <citation type="submission" date="2016-10" db="EMBL/GenBank/DDBJ databases">
        <authorList>
            <person name="de Groot N.N."/>
        </authorList>
    </citation>
    <scope>NUCLEOTIDE SEQUENCE [LARGE SCALE GENOMIC DNA]</scope>
    <source>
        <strain evidence="1 2">DSM 29433</strain>
    </source>
</reference>
<proteinExistence type="predicted"/>
<organism evidence="1 2">
    <name type="scientific">Yoonia litorea</name>
    <dbReference type="NCBI Taxonomy" id="1123755"/>
    <lineage>
        <taxon>Bacteria</taxon>
        <taxon>Pseudomonadati</taxon>
        <taxon>Pseudomonadota</taxon>
        <taxon>Alphaproteobacteria</taxon>
        <taxon>Rhodobacterales</taxon>
        <taxon>Paracoccaceae</taxon>
        <taxon>Yoonia</taxon>
    </lineage>
</organism>
<sequence length="100" mass="11094">MTEQSNRLDRIYAKMNPYQPETETVRKMFPRSEWCEGPTDFAAVVDSDAVLFCLKMRETGPSISVLLDATEARAIALRLQDAATCAVGMKLMDMATEGGE</sequence>
<keyword evidence="2" id="KW-1185">Reference proteome</keyword>
<dbReference type="STRING" id="1123755.SAMN05444714_1601"/>